<evidence type="ECO:0000256" key="4">
    <source>
        <dbReference type="ARBA" id="ARBA00022777"/>
    </source>
</evidence>
<keyword evidence="3 8" id="KW-0547">Nucleotide-binding</keyword>
<dbReference type="EMBL" id="NFKL01000020">
    <property type="protein sequence ID" value="OUP56208.1"/>
    <property type="molecule type" value="Genomic_DNA"/>
</dbReference>
<dbReference type="Gene3D" id="3.40.50.300">
    <property type="entry name" value="P-loop containing nucleotide triphosphate hydrolases"/>
    <property type="match status" value="1"/>
</dbReference>
<evidence type="ECO:0000256" key="5">
    <source>
        <dbReference type="ARBA" id="ARBA00022840"/>
    </source>
</evidence>
<dbReference type="PANTHER" id="PTHR21299">
    <property type="entry name" value="CYTIDYLATE KINASE/PANTOATE-BETA-ALANINE LIGASE"/>
    <property type="match status" value="1"/>
</dbReference>
<reference evidence="11" key="1">
    <citation type="submission" date="2017-04" db="EMBL/GenBank/DDBJ databases">
        <title>Function of individual gut microbiota members based on whole genome sequencing of pure cultures obtained from chicken caecum.</title>
        <authorList>
            <person name="Medvecky M."/>
            <person name="Cejkova D."/>
            <person name="Polansky O."/>
            <person name="Karasova D."/>
            <person name="Kubasova T."/>
            <person name="Cizek A."/>
            <person name="Rychlik I."/>
        </authorList>
    </citation>
    <scope>NUCLEOTIDE SEQUENCE [LARGE SCALE GENOMIC DNA]</scope>
    <source>
        <strain evidence="11">An179</strain>
    </source>
</reference>
<dbReference type="InterPro" id="IPR011994">
    <property type="entry name" value="Cytidylate_kinase_dom"/>
</dbReference>
<organism evidence="10 11">
    <name type="scientific">Butyricicoccus pullicaecorum</name>
    <dbReference type="NCBI Taxonomy" id="501571"/>
    <lineage>
        <taxon>Bacteria</taxon>
        <taxon>Bacillati</taxon>
        <taxon>Bacillota</taxon>
        <taxon>Clostridia</taxon>
        <taxon>Eubacteriales</taxon>
        <taxon>Butyricicoccaceae</taxon>
        <taxon>Butyricicoccus</taxon>
    </lineage>
</organism>
<evidence type="ECO:0000256" key="8">
    <source>
        <dbReference type="HAMAP-Rule" id="MF_00238"/>
    </source>
</evidence>
<dbReference type="AlphaFoldDB" id="A0A1Y4LHP2"/>
<evidence type="ECO:0000313" key="11">
    <source>
        <dbReference type="Proteomes" id="UP000195326"/>
    </source>
</evidence>
<dbReference type="GO" id="GO:0015949">
    <property type="term" value="P:nucleobase-containing small molecule interconversion"/>
    <property type="evidence" value="ECO:0007669"/>
    <property type="project" value="TreeGrafter"/>
</dbReference>
<dbReference type="STRING" id="501571.GCA_900143195_02528"/>
<protein>
    <recommendedName>
        <fullName evidence="8">Cytidylate kinase</fullName>
        <shortName evidence="8">CK</shortName>
        <ecNumber evidence="8">2.7.4.25</ecNumber>
    </recommendedName>
    <alternativeName>
        <fullName evidence="8">Cytidine monophosphate kinase</fullName>
        <shortName evidence="8">CMP kinase</shortName>
    </alternativeName>
</protein>
<dbReference type="RefSeq" id="WP_016146275.1">
    <property type="nucleotide sequence ID" value="NZ_CABKSA010000001.1"/>
</dbReference>
<evidence type="ECO:0000259" key="9">
    <source>
        <dbReference type="Pfam" id="PF02224"/>
    </source>
</evidence>
<gene>
    <name evidence="8" type="primary">cmk</name>
    <name evidence="10" type="ORF">B5F15_12975</name>
</gene>
<evidence type="ECO:0000256" key="1">
    <source>
        <dbReference type="ARBA" id="ARBA00009427"/>
    </source>
</evidence>
<dbReference type="HAMAP" id="MF_00238">
    <property type="entry name" value="Cytidyl_kinase_type1"/>
    <property type="match status" value="1"/>
</dbReference>
<keyword evidence="8" id="KW-0963">Cytoplasm</keyword>
<accession>A0A1Y4LHP2</accession>
<dbReference type="EC" id="2.7.4.25" evidence="8"/>
<proteinExistence type="inferred from homology"/>
<comment type="caution">
    <text evidence="10">The sequence shown here is derived from an EMBL/GenBank/DDBJ whole genome shotgun (WGS) entry which is preliminary data.</text>
</comment>
<evidence type="ECO:0000256" key="3">
    <source>
        <dbReference type="ARBA" id="ARBA00022741"/>
    </source>
</evidence>
<dbReference type="InterPro" id="IPR027417">
    <property type="entry name" value="P-loop_NTPase"/>
</dbReference>
<keyword evidence="5 8" id="KW-0067">ATP-binding</keyword>
<feature type="binding site" evidence="8">
    <location>
        <begin position="12"/>
        <end position="20"/>
    </location>
    <ligand>
        <name>ATP</name>
        <dbReference type="ChEBI" id="CHEBI:30616"/>
    </ligand>
</feature>
<keyword evidence="2 8" id="KW-0808">Transferase</keyword>
<dbReference type="Pfam" id="PF02224">
    <property type="entry name" value="Cytidylate_kin"/>
    <property type="match status" value="1"/>
</dbReference>
<evidence type="ECO:0000256" key="7">
    <source>
        <dbReference type="ARBA" id="ARBA00048478"/>
    </source>
</evidence>
<dbReference type="GO" id="GO:0036431">
    <property type="term" value="F:dCMP kinase activity"/>
    <property type="evidence" value="ECO:0007669"/>
    <property type="project" value="InterPro"/>
</dbReference>
<feature type="domain" description="Cytidylate kinase" evidence="9">
    <location>
        <begin position="8"/>
        <end position="221"/>
    </location>
</feature>
<comment type="catalytic activity">
    <reaction evidence="7 8">
        <text>CMP + ATP = CDP + ADP</text>
        <dbReference type="Rhea" id="RHEA:11600"/>
        <dbReference type="ChEBI" id="CHEBI:30616"/>
        <dbReference type="ChEBI" id="CHEBI:58069"/>
        <dbReference type="ChEBI" id="CHEBI:60377"/>
        <dbReference type="ChEBI" id="CHEBI:456216"/>
        <dbReference type="EC" id="2.7.4.25"/>
    </reaction>
</comment>
<dbReference type="PANTHER" id="PTHR21299:SF2">
    <property type="entry name" value="CYTIDYLATE KINASE"/>
    <property type="match status" value="1"/>
</dbReference>
<comment type="catalytic activity">
    <reaction evidence="6 8">
        <text>dCMP + ATP = dCDP + ADP</text>
        <dbReference type="Rhea" id="RHEA:25094"/>
        <dbReference type="ChEBI" id="CHEBI:30616"/>
        <dbReference type="ChEBI" id="CHEBI:57566"/>
        <dbReference type="ChEBI" id="CHEBI:58593"/>
        <dbReference type="ChEBI" id="CHEBI:456216"/>
        <dbReference type="EC" id="2.7.4.25"/>
    </reaction>
</comment>
<dbReference type="GO" id="GO:0005524">
    <property type="term" value="F:ATP binding"/>
    <property type="evidence" value="ECO:0007669"/>
    <property type="project" value="UniProtKB-UniRule"/>
</dbReference>
<dbReference type="CDD" id="cd02020">
    <property type="entry name" value="CMPK"/>
    <property type="match status" value="1"/>
</dbReference>
<dbReference type="GO" id="GO:0036430">
    <property type="term" value="F:CMP kinase activity"/>
    <property type="evidence" value="ECO:0007669"/>
    <property type="project" value="RHEA"/>
</dbReference>
<dbReference type="GO" id="GO:0006220">
    <property type="term" value="P:pyrimidine nucleotide metabolic process"/>
    <property type="evidence" value="ECO:0007669"/>
    <property type="project" value="UniProtKB-UniRule"/>
</dbReference>
<dbReference type="SUPFAM" id="SSF52540">
    <property type="entry name" value="P-loop containing nucleoside triphosphate hydrolases"/>
    <property type="match status" value="1"/>
</dbReference>
<keyword evidence="4 8" id="KW-0418">Kinase</keyword>
<evidence type="ECO:0000256" key="2">
    <source>
        <dbReference type="ARBA" id="ARBA00022679"/>
    </source>
</evidence>
<evidence type="ECO:0000256" key="6">
    <source>
        <dbReference type="ARBA" id="ARBA00047615"/>
    </source>
</evidence>
<dbReference type="GO" id="GO:0005829">
    <property type="term" value="C:cytosol"/>
    <property type="evidence" value="ECO:0007669"/>
    <property type="project" value="TreeGrafter"/>
</dbReference>
<sequence>MNQDVIAVAIDGPAGAGKSTIARAAAAQLGFVYVDTGALYRTIGLAVCRRGIDGTDVPGILATLPEIQVGLTYQDGAQHVLLDGEDVSDAIRTPQISTYASQVSSVPEVRAYLLDLQRDLARRQSVIMDGRDIGTVILPDAKVKIFLTASPEKRAARRCAELREKGQDVTVEGILADMERRDALDASRAVAPLKQAEDAVLVDTSDLTLEQSIEAVLTVIRDKMKGA</sequence>
<name>A0A1Y4LHP2_9FIRM</name>
<evidence type="ECO:0000313" key="10">
    <source>
        <dbReference type="EMBL" id="OUP56208.1"/>
    </source>
</evidence>
<comment type="similarity">
    <text evidence="1 8">Belongs to the cytidylate kinase family. Type 1 subfamily.</text>
</comment>
<comment type="subcellular location">
    <subcellularLocation>
        <location evidence="8">Cytoplasm</location>
    </subcellularLocation>
</comment>
<dbReference type="InterPro" id="IPR003136">
    <property type="entry name" value="Cytidylate_kin"/>
</dbReference>
<dbReference type="NCBIfam" id="TIGR00017">
    <property type="entry name" value="cmk"/>
    <property type="match status" value="1"/>
</dbReference>
<dbReference type="Proteomes" id="UP000195326">
    <property type="component" value="Unassembled WGS sequence"/>
</dbReference>